<keyword evidence="4 7" id="KW-0812">Transmembrane</keyword>
<dbReference type="SUPFAM" id="SSF103473">
    <property type="entry name" value="MFS general substrate transporter"/>
    <property type="match status" value="1"/>
</dbReference>
<sequence>MPEHETPTRQLLSPVAERPPVPPSLTGFSNRVIAILAICGTVMTLQQTMILPVLPALPGLLGVSAGSASWLVTATLVTGAVVTPLIGRLADMFGKKRMIMLTLVVVVVGSAMGGLFTALPALVIARILQGCGLALVPVAIATMRDVLPAERVPGGVSAMGASLAIGSAAGLPLAGVLVNYLDWRGIFWVTAGCGVLLTAAVARIVPETSLRSRARFDCAGALLLAGALTSLLLALSKGAQWGWPATTALVGTGGLLIALWVPLQLRSRSPLVDLRVAARPRVLLVNVSSALVGFALFSNVLVSIQLLQTPRAAGFGFGLGILEAGLWMIPPTLVGVAMAPVAARAITRYGAWTTLLIATVEMAIVFVARVYLSTELWQVLVGAAAVGIGLSLAQAAIPILIMRSVPPSETASANGLSSLLRSIGTSTASATMAAVATAWAVRTVDGVLPTFDAFAAMFWISGAATLAAACLVALAATTSDPEAK</sequence>
<evidence type="ECO:0000256" key="7">
    <source>
        <dbReference type="SAM" id="Phobius"/>
    </source>
</evidence>
<feature type="transmembrane region" description="Helical" evidence="7">
    <location>
        <begin position="241"/>
        <end position="261"/>
    </location>
</feature>
<dbReference type="PANTHER" id="PTHR42718:SF46">
    <property type="entry name" value="BLR6921 PROTEIN"/>
    <property type="match status" value="1"/>
</dbReference>
<dbReference type="InterPro" id="IPR036259">
    <property type="entry name" value="MFS_trans_sf"/>
</dbReference>
<comment type="subcellular location">
    <subcellularLocation>
        <location evidence="1">Cell membrane</location>
        <topology evidence="1">Multi-pass membrane protein</topology>
    </subcellularLocation>
</comment>
<dbReference type="Pfam" id="PF07690">
    <property type="entry name" value="MFS_1"/>
    <property type="match status" value="1"/>
</dbReference>
<dbReference type="InterPro" id="IPR001958">
    <property type="entry name" value="Tet-R_TetA/multi-R_MdtG-like"/>
</dbReference>
<feature type="domain" description="Major facilitator superfamily (MFS) profile" evidence="8">
    <location>
        <begin position="32"/>
        <end position="480"/>
    </location>
</feature>
<gene>
    <name evidence="9" type="ORF">GS441_07545</name>
    <name evidence="10" type="ORF">GS947_06110</name>
</gene>
<feature type="transmembrane region" description="Helical" evidence="7">
    <location>
        <begin position="60"/>
        <end position="86"/>
    </location>
</feature>
<feature type="transmembrane region" description="Helical" evidence="7">
    <location>
        <begin position="218"/>
        <end position="235"/>
    </location>
</feature>
<feature type="transmembrane region" description="Helical" evidence="7">
    <location>
        <begin position="349"/>
        <end position="371"/>
    </location>
</feature>
<dbReference type="RefSeq" id="WP_139809659.1">
    <property type="nucleotide sequence ID" value="NZ_CP095477.1"/>
</dbReference>
<feature type="transmembrane region" description="Helical" evidence="7">
    <location>
        <begin position="282"/>
        <end position="307"/>
    </location>
</feature>
<dbReference type="Proteomes" id="UP000808906">
    <property type="component" value="Unassembled WGS sequence"/>
</dbReference>
<feature type="transmembrane region" description="Helical" evidence="7">
    <location>
        <begin position="453"/>
        <end position="476"/>
    </location>
</feature>
<feature type="transmembrane region" description="Helical" evidence="7">
    <location>
        <begin position="186"/>
        <end position="206"/>
    </location>
</feature>
<proteinExistence type="predicted"/>
<dbReference type="EMBL" id="WVDC01000001">
    <property type="protein sequence ID" value="NKW41202.1"/>
    <property type="molecule type" value="Genomic_DNA"/>
</dbReference>
<feature type="transmembrane region" description="Helical" evidence="7">
    <location>
        <begin position="98"/>
        <end position="117"/>
    </location>
</feature>
<dbReference type="GO" id="GO:0005886">
    <property type="term" value="C:plasma membrane"/>
    <property type="evidence" value="ECO:0007669"/>
    <property type="project" value="UniProtKB-SubCell"/>
</dbReference>
<keyword evidence="2" id="KW-0813">Transport</keyword>
<evidence type="ECO:0000256" key="6">
    <source>
        <dbReference type="ARBA" id="ARBA00023136"/>
    </source>
</evidence>
<evidence type="ECO:0000256" key="2">
    <source>
        <dbReference type="ARBA" id="ARBA00022448"/>
    </source>
</evidence>
<feature type="transmembrane region" description="Helical" evidence="7">
    <location>
        <begin position="313"/>
        <end position="337"/>
    </location>
</feature>
<reference evidence="9" key="1">
    <citation type="submission" date="2019-11" db="EMBL/GenBank/DDBJ databases">
        <title>Spread of Macrolides and rifampicin resistant Rhodococcus equi in clinical isolates in the USA.</title>
        <authorList>
            <person name="Alvarez-Narvaez S."/>
            <person name="Huber L."/>
            <person name="Cohen N.D."/>
            <person name="Slovis N."/>
            <person name="Greiter M."/>
            <person name="Giguere S."/>
            <person name="Hart K."/>
        </authorList>
    </citation>
    <scope>NUCLEOTIDE SEQUENCE</scope>
    <source>
        <strain evidence="9">Lh_17</strain>
    </source>
</reference>
<protein>
    <submittedName>
        <fullName evidence="9">MFS transporter</fullName>
    </submittedName>
</protein>
<dbReference type="InterPro" id="IPR020846">
    <property type="entry name" value="MFS_dom"/>
</dbReference>
<dbReference type="CDD" id="cd17504">
    <property type="entry name" value="MFS_MMR_MDR_like"/>
    <property type="match status" value="1"/>
</dbReference>
<dbReference type="AlphaFoldDB" id="A0A9Q4ZU66"/>
<dbReference type="EMBL" id="WUXR01000002">
    <property type="protein sequence ID" value="MBM4565290.1"/>
    <property type="molecule type" value="Genomic_DNA"/>
</dbReference>
<feature type="transmembrane region" description="Helical" evidence="7">
    <location>
        <begin position="422"/>
        <end position="441"/>
    </location>
</feature>
<dbReference type="InterPro" id="IPR011701">
    <property type="entry name" value="MFS"/>
</dbReference>
<name>A0A9Q4ZU66_RHOHA</name>
<reference evidence="10" key="2">
    <citation type="journal article" date="2020" name="Environ. Microbiol.">
        <title>The novel and transferable erm(51) gene confers Macrolides, Lincosamides, and Streptogramins B (MLSB) resistance to clonal Rhodococcus equi in the environment.</title>
        <authorList>
            <person name="Huber L."/>
            <person name="Giguere S."/>
            <person name="Slovis N.M."/>
            <person name="Alvarez-Narvaez S."/>
            <person name="Hart K.A."/>
            <person name="Greiter M."/>
            <person name="Morris E.R.A."/>
            <person name="Cohen N.D."/>
        </authorList>
    </citation>
    <scope>NUCLEOTIDE SEQUENCE</scope>
    <source>
        <strain evidence="10">Lh_16_1</strain>
    </source>
</reference>
<evidence type="ECO:0000256" key="4">
    <source>
        <dbReference type="ARBA" id="ARBA00022692"/>
    </source>
</evidence>
<feature type="transmembrane region" description="Helical" evidence="7">
    <location>
        <begin position="377"/>
        <end position="401"/>
    </location>
</feature>
<keyword evidence="6 7" id="KW-0472">Membrane</keyword>
<feature type="transmembrane region" description="Helical" evidence="7">
    <location>
        <begin position="155"/>
        <end position="180"/>
    </location>
</feature>
<dbReference type="Gene3D" id="1.20.1250.20">
    <property type="entry name" value="MFS general substrate transporter like domains"/>
    <property type="match status" value="1"/>
</dbReference>
<feature type="transmembrane region" description="Helical" evidence="7">
    <location>
        <begin position="32"/>
        <end position="54"/>
    </location>
</feature>
<dbReference type="PRINTS" id="PR01035">
    <property type="entry name" value="TCRTETA"/>
</dbReference>
<evidence type="ECO:0000313" key="11">
    <source>
        <dbReference type="Proteomes" id="UP000808906"/>
    </source>
</evidence>
<dbReference type="Proteomes" id="UP000608063">
    <property type="component" value="Unassembled WGS sequence"/>
</dbReference>
<evidence type="ECO:0000313" key="10">
    <source>
        <dbReference type="EMBL" id="NKW41202.1"/>
    </source>
</evidence>
<dbReference type="PROSITE" id="PS50850">
    <property type="entry name" value="MFS"/>
    <property type="match status" value="1"/>
</dbReference>
<keyword evidence="5 7" id="KW-1133">Transmembrane helix</keyword>
<evidence type="ECO:0000256" key="5">
    <source>
        <dbReference type="ARBA" id="ARBA00022989"/>
    </source>
</evidence>
<evidence type="ECO:0000259" key="8">
    <source>
        <dbReference type="PROSITE" id="PS50850"/>
    </source>
</evidence>
<evidence type="ECO:0000256" key="3">
    <source>
        <dbReference type="ARBA" id="ARBA00022475"/>
    </source>
</evidence>
<dbReference type="Gene3D" id="1.20.1720.10">
    <property type="entry name" value="Multidrug resistance protein D"/>
    <property type="match status" value="1"/>
</dbReference>
<dbReference type="GO" id="GO:0022857">
    <property type="term" value="F:transmembrane transporter activity"/>
    <property type="evidence" value="ECO:0007669"/>
    <property type="project" value="InterPro"/>
</dbReference>
<evidence type="ECO:0000313" key="9">
    <source>
        <dbReference type="EMBL" id="MBM4565290.1"/>
    </source>
</evidence>
<dbReference type="PANTHER" id="PTHR42718">
    <property type="entry name" value="MAJOR FACILITATOR SUPERFAMILY MULTIDRUG TRANSPORTER MFSC"/>
    <property type="match status" value="1"/>
</dbReference>
<comment type="caution">
    <text evidence="9">The sequence shown here is derived from an EMBL/GenBank/DDBJ whole genome shotgun (WGS) entry which is preliminary data.</text>
</comment>
<accession>A0A9Q4ZU66</accession>
<keyword evidence="3" id="KW-1003">Cell membrane</keyword>
<organism evidence="9 11">
    <name type="scientific">Rhodococcus hoagii</name>
    <name type="common">Corynebacterium equii</name>
    <dbReference type="NCBI Taxonomy" id="43767"/>
    <lineage>
        <taxon>Bacteria</taxon>
        <taxon>Bacillati</taxon>
        <taxon>Actinomycetota</taxon>
        <taxon>Actinomycetes</taxon>
        <taxon>Mycobacteriales</taxon>
        <taxon>Nocardiaceae</taxon>
        <taxon>Prescottella</taxon>
    </lineage>
</organism>
<evidence type="ECO:0000256" key="1">
    <source>
        <dbReference type="ARBA" id="ARBA00004651"/>
    </source>
</evidence>
<feature type="transmembrane region" description="Helical" evidence="7">
    <location>
        <begin position="123"/>
        <end position="143"/>
    </location>
</feature>